<evidence type="ECO:0000313" key="2">
    <source>
        <dbReference type="EMBL" id="SLN55365.1"/>
    </source>
</evidence>
<dbReference type="SUPFAM" id="SSF52540">
    <property type="entry name" value="P-loop containing nucleoside triphosphate hydrolases"/>
    <property type="match status" value="1"/>
</dbReference>
<keyword evidence="2" id="KW-0808">Transferase</keyword>
<dbReference type="OrthoDB" id="4964299at2"/>
<dbReference type="Proteomes" id="UP000193900">
    <property type="component" value="Unassembled WGS sequence"/>
</dbReference>
<reference evidence="2 3" key="1">
    <citation type="submission" date="2017-03" db="EMBL/GenBank/DDBJ databases">
        <authorList>
            <person name="Afonso C.L."/>
            <person name="Miller P.J."/>
            <person name="Scott M.A."/>
            <person name="Spackman E."/>
            <person name="Goraichik I."/>
            <person name="Dimitrov K.M."/>
            <person name="Suarez D.L."/>
            <person name="Swayne D.E."/>
        </authorList>
    </citation>
    <scope>NUCLEOTIDE SEQUENCE [LARGE SCALE GENOMIC DNA]</scope>
    <source>
        <strain evidence="2 3">CECT 7023</strain>
    </source>
</reference>
<sequence length="264" mass="30428">MSGARLICVGTHHKTGTIWMRKVWRAIARAQDIPFMQCYRAKRLADVAESGPQIIVNWSSSFPAELFAREDARFIHIVRDPRDVLLSGMRYHRVAPLGNEKFLRERREAWGGGTYQDHLNALPDDHARLMFEMEEKHDKTVREMLAWPWGHDRAHELRYEDLIRDTECRLFRQVLEACDIEGLDIDGAVRSFWDLSLFGGLAREDDRSARQNLHVNSGAEAQWKGKLPPEIARVYAERYGPALKSLGYAADDSWLRELSAERAA</sequence>
<dbReference type="EMBL" id="FWFZ01000011">
    <property type="protein sequence ID" value="SLN55365.1"/>
    <property type="molecule type" value="Genomic_DNA"/>
</dbReference>
<dbReference type="Gene3D" id="3.40.50.300">
    <property type="entry name" value="P-loop containing nucleotide triphosphate hydrolases"/>
    <property type="match status" value="1"/>
</dbReference>
<dbReference type="GO" id="GO:0008146">
    <property type="term" value="F:sulfotransferase activity"/>
    <property type="evidence" value="ECO:0007669"/>
    <property type="project" value="InterPro"/>
</dbReference>
<dbReference type="InterPro" id="IPR000863">
    <property type="entry name" value="Sulfotransferase_dom"/>
</dbReference>
<proteinExistence type="predicted"/>
<dbReference type="AlphaFoldDB" id="A0A1Y5T4X9"/>
<accession>A0A1Y5T4X9</accession>
<dbReference type="RefSeq" id="WP_085879355.1">
    <property type="nucleotide sequence ID" value="NZ_FWFZ01000011.1"/>
</dbReference>
<keyword evidence="3" id="KW-1185">Reference proteome</keyword>
<name>A0A1Y5T4X9_9RHOB</name>
<evidence type="ECO:0000313" key="3">
    <source>
        <dbReference type="Proteomes" id="UP000193900"/>
    </source>
</evidence>
<dbReference type="Pfam" id="PF00685">
    <property type="entry name" value="Sulfotransfer_1"/>
    <property type="match status" value="1"/>
</dbReference>
<protein>
    <submittedName>
        <fullName evidence="2">Sulfotransferase domain protein</fullName>
    </submittedName>
</protein>
<feature type="domain" description="Sulfotransferase" evidence="1">
    <location>
        <begin position="13"/>
        <end position="245"/>
    </location>
</feature>
<organism evidence="2 3">
    <name type="scientific">Roseisalinus antarcticus</name>
    <dbReference type="NCBI Taxonomy" id="254357"/>
    <lineage>
        <taxon>Bacteria</taxon>
        <taxon>Pseudomonadati</taxon>
        <taxon>Pseudomonadota</taxon>
        <taxon>Alphaproteobacteria</taxon>
        <taxon>Rhodobacterales</taxon>
        <taxon>Roseobacteraceae</taxon>
        <taxon>Roseisalinus</taxon>
    </lineage>
</organism>
<evidence type="ECO:0000259" key="1">
    <source>
        <dbReference type="Pfam" id="PF00685"/>
    </source>
</evidence>
<gene>
    <name evidence="2" type="ORF">ROA7023_02517</name>
</gene>
<dbReference type="InterPro" id="IPR027417">
    <property type="entry name" value="P-loop_NTPase"/>
</dbReference>